<dbReference type="Pfam" id="PF07127">
    <property type="entry name" value="Nodulin_late"/>
    <property type="match status" value="1"/>
</dbReference>
<evidence type="ECO:0000313" key="7">
    <source>
        <dbReference type="Proteomes" id="UP000265566"/>
    </source>
</evidence>
<proteinExistence type="predicted"/>
<dbReference type="Gramene" id="rna14060">
    <property type="protein sequence ID" value="RHN66138.1"/>
    <property type="gene ID" value="gene14060"/>
</dbReference>
<organism evidence="3 6">
    <name type="scientific">Medicago truncatula</name>
    <name type="common">Barrel medic</name>
    <name type="synonym">Medicago tribuloides</name>
    <dbReference type="NCBI Taxonomy" id="3880"/>
    <lineage>
        <taxon>Eukaryota</taxon>
        <taxon>Viridiplantae</taxon>
        <taxon>Streptophyta</taxon>
        <taxon>Embryophyta</taxon>
        <taxon>Tracheophyta</taxon>
        <taxon>Spermatophyta</taxon>
        <taxon>Magnoliopsida</taxon>
        <taxon>eudicotyledons</taxon>
        <taxon>Gunneridae</taxon>
        <taxon>Pentapetalae</taxon>
        <taxon>rosids</taxon>
        <taxon>fabids</taxon>
        <taxon>Fabales</taxon>
        <taxon>Fabaceae</taxon>
        <taxon>Papilionoideae</taxon>
        <taxon>50 kb inversion clade</taxon>
        <taxon>NPAAA clade</taxon>
        <taxon>Hologalegina</taxon>
        <taxon>IRL clade</taxon>
        <taxon>Trifolieae</taxon>
        <taxon>Medicago</taxon>
    </lineage>
</organism>
<evidence type="ECO:0000313" key="4">
    <source>
        <dbReference type="EMBL" id="RHN66138.1"/>
    </source>
</evidence>
<dbReference type="EnsemblPlants" id="AES69306">
    <property type="protein sequence ID" value="AES69306"/>
    <property type="gene ID" value="MTR_3g027180"/>
</dbReference>
<reference evidence="7" key="4">
    <citation type="journal article" date="2018" name="Nat. Plants">
        <title>Whole-genome landscape of Medicago truncatula symbiotic genes.</title>
        <authorList>
            <person name="Pecrix Y."/>
            <person name="Staton S.E."/>
            <person name="Sallet E."/>
            <person name="Lelandais-Briere C."/>
            <person name="Moreau S."/>
            <person name="Carrere S."/>
            <person name="Blein T."/>
            <person name="Jardinaud M.F."/>
            <person name="Latrasse D."/>
            <person name="Zouine M."/>
            <person name="Zahm M."/>
            <person name="Kreplak J."/>
            <person name="Mayjonade B."/>
            <person name="Satge C."/>
            <person name="Perez M."/>
            <person name="Cauet S."/>
            <person name="Marande W."/>
            <person name="Chantry-Darmon C."/>
            <person name="Lopez-Roques C."/>
            <person name="Bouchez O."/>
            <person name="Berard A."/>
            <person name="Debelle F."/>
            <person name="Munos S."/>
            <person name="Bendahmane A."/>
            <person name="Berges H."/>
            <person name="Niebel A."/>
            <person name="Buitink J."/>
            <person name="Frugier F."/>
            <person name="Benhamed M."/>
            <person name="Crespi M."/>
            <person name="Gouzy J."/>
            <person name="Gamas P."/>
        </authorList>
    </citation>
    <scope>NUCLEOTIDE SEQUENCE [LARGE SCALE GENOMIC DNA]</scope>
    <source>
        <strain evidence="7">cv. Jemalong A17</strain>
    </source>
</reference>
<keyword evidence="1" id="KW-0472">Membrane</keyword>
<gene>
    <name evidence="3" type="ordered locus">MTR_3g027180</name>
    <name evidence="4" type="ORF">MtrunA17_Chr3g0087531</name>
</gene>
<dbReference type="EMBL" id="CM001219">
    <property type="protein sequence ID" value="AES69306.2"/>
    <property type="molecule type" value="Genomic_DNA"/>
</dbReference>
<reference evidence="3 6" key="1">
    <citation type="journal article" date="2011" name="Nature">
        <title>The Medicago genome provides insight into the evolution of rhizobial symbioses.</title>
        <authorList>
            <person name="Young N.D."/>
            <person name="Debelle F."/>
            <person name="Oldroyd G.E."/>
            <person name="Geurts R."/>
            <person name="Cannon S.B."/>
            <person name="Udvardi M.K."/>
            <person name="Benedito V.A."/>
            <person name="Mayer K.F."/>
            <person name="Gouzy J."/>
            <person name="Schoof H."/>
            <person name="Van de Peer Y."/>
            <person name="Proost S."/>
            <person name="Cook D.R."/>
            <person name="Meyers B.C."/>
            <person name="Spannagl M."/>
            <person name="Cheung F."/>
            <person name="De Mita S."/>
            <person name="Krishnakumar V."/>
            <person name="Gundlach H."/>
            <person name="Zhou S."/>
            <person name="Mudge J."/>
            <person name="Bharti A.K."/>
            <person name="Murray J.D."/>
            <person name="Naoumkina M.A."/>
            <person name="Rosen B."/>
            <person name="Silverstein K.A."/>
            <person name="Tang H."/>
            <person name="Rombauts S."/>
            <person name="Zhao P.X."/>
            <person name="Zhou P."/>
            <person name="Barbe V."/>
            <person name="Bardou P."/>
            <person name="Bechner M."/>
            <person name="Bellec A."/>
            <person name="Berger A."/>
            <person name="Berges H."/>
            <person name="Bidwell S."/>
            <person name="Bisseling T."/>
            <person name="Choisne N."/>
            <person name="Couloux A."/>
            <person name="Denny R."/>
            <person name="Deshpande S."/>
            <person name="Dai X."/>
            <person name="Doyle J.J."/>
            <person name="Dudez A.M."/>
            <person name="Farmer A.D."/>
            <person name="Fouteau S."/>
            <person name="Franken C."/>
            <person name="Gibelin C."/>
            <person name="Gish J."/>
            <person name="Goldstein S."/>
            <person name="Gonzalez A.J."/>
            <person name="Green P.J."/>
            <person name="Hallab A."/>
            <person name="Hartog M."/>
            <person name="Hua A."/>
            <person name="Humphray S.J."/>
            <person name="Jeong D.H."/>
            <person name="Jing Y."/>
            <person name="Jocker A."/>
            <person name="Kenton S.M."/>
            <person name="Kim D.J."/>
            <person name="Klee K."/>
            <person name="Lai H."/>
            <person name="Lang C."/>
            <person name="Lin S."/>
            <person name="Macmil S.L."/>
            <person name="Magdelenat G."/>
            <person name="Matthews L."/>
            <person name="McCorrison J."/>
            <person name="Monaghan E.L."/>
            <person name="Mun J.H."/>
            <person name="Najar F.Z."/>
            <person name="Nicholson C."/>
            <person name="Noirot C."/>
            <person name="O'Bleness M."/>
            <person name="Paule C.R."/>
            <person name="Poulain J."/>
            <person name="Prion F."/>
            <person name="Qin B."/>
            <person name="Qu C."/>
            <person name="Retzel E.F."/>
            <person name="Riddle C."/>
            <person name="Sallet E."/>
            <person name="Samain S."/>
            <person name="Samson N."/>
            <person name="Sanders I."/>
            <person name="Saurat O."/>
            <person name="Scarpelli C."/>
            <person name="Schiex T."/>
            <person name="Segurens B."/>
            <person name="Severin A.J."/>
            <person name="Sherrier D.J."/>
            <person name="Shi R."/>
            <person name="Sims S."/>
            <person name="Singer S.R."/>
            <person name="Sinharoy S."/>
            <person name="Sterck L."/>
            <person name="Viollet A."/>
            <person name="Wang B.B."/>
            <person name="Wang K."/>
            <person name="Wang M."/>
            <person name="Wang X."/>
            <person name="Warfsmann J."/>
            <person name="Weissenbach J."/>
            <person name="White D.D."/>
            <person name="White J.D."/>
            <person name="Wiley G.B."/>
            <person name="Wincker P."/>
            <person name="Xing Y."/>
            <person name="Yang L."/>
            <person name="Yao Z."/>
            <person name="Ying F."/>
            <person name="Zhai J."/>
            <person name="Zhou L."/>
            <person name="Zuber A."/>
            <person name="Denarie J."/>
            <person name="Dixon R.A."/>
            <person name="May G.D."/>
            <person name="Schwartz D.C."/>
            <person name="Rogers J."/>
            <person name="Quetier F."/>
            <person name="Town C.D."/>
            <person name="Roe B.A."/>
        </authorList>
    </citation>
    <scope>NUCLEOTIDE SEQUENCE [LARGE SCALE GENOMIC DNA]</scope>
    <source>
        <strain evidence="3">A17</strain>
        <strain evidence="5 6">cv. Jemalong A17</strain>
    </source>
</reference>
<dbReference type="InterPro" id="IPR009810">
    <property type="entry name" value="Nodulin_late_dom"/>
</dbReference>
<evidence type="ECO:0000259" key="2">
    <source>
        <dbReference type="Pfam" id="PF07127"/>
    </source>
</evidence>
<accession>G7J1T4</accession>
<keyword evidence="1" id="KW-1133">Transmembrane helix</keyword>
<feature type="transmembrane region" description="Helical" evidence="1">
    <location>
        <begin position="7"/>
        <end position="24"/>
    </location>
</feature>
<dbReference type="EMBL" id="PSQE01000003">
    <property type="protein sequence ID" value="RHN66138.1"/>
    <property type="molecule type" value="Genomic_DNA"/>
</dbReference>
<reference evidence="4" key="5">
    <citation type="journal article" date="2018" name="Nat. Plants">
        <title>Whole-genome landscape of Medicago truncatula symbiotic genes.</title>
        <authorList>
            <person name="Pecrix Y."/>
            <person name="Gamas P."/>
            <person name="Carrere S."/>
        </authorList>
    </citation>
    <scope>NUCLEOTIDE SEQUENCE</scope>
    <source>
        <tissue evidence="4">Leaves</tissue>
    </source>
</reference>
<dbReference type="Proteomes" id="UP000002051">
    <property type="component" value="Chromosome 3"/>
</dbReference>
<dbReference type="HOGENOM" id="CLU_181053_7_2_1"/>
<evidence type="ECO:0000256" key="1">
    <source>
        <dbReference type="SAM" id="Phobius"/>
    </source>
</evidence>
<reference evidence="3 6" key="2">
    <citation type="journal article" date="2014" name="BMC Genomics">
        <title>An improved genome release (version Mt4.0) for the model legume Medicago truncatula.</title>
        <authorList>
            <person name="Tang H."/>
            <person name="Krishnakumar V."/>
            <person name="Bidwell S."/>
            <person name="Rosen B."/>
            <person name="Chan A."/>
            <person name="Zhou S."/>
            <person name="Gentzbittel L."/>
            <person name="Childs K.L."/>
            <person name="Yandell M."/>
            <person name="Gundlach H."/>
            <person name="Mayer K.F."/>
            <person name="Schwartz D.C."/>
            <person name="Town C.D."/>
        </authorList>
    </citation>
    <scope>GENOME REANNOTATION</scope>
    <source>
        <strain evidence="5 6">cv. Jemalong A17</strain>
    </source>
</reference>
<keyword evidence="1" id="KW-0812">Transmembrane</keyword>
<reference evidence="5" key="3">
    <citation type="submission" date="2015-04" db="UniProtKB">
        <authorList>
            <consortium name="EnsemblPlants"/>
        </authorList>
    </citation>
    <scope>IDENTIFICATION</scope>
    <source>
        <strain evidence="5">cv. Jemalong A17</strain>
    </source>
</reference>
<sequence>MAEIFKVFYTLIIFASLYYVVALVQNECVTDGDCRRLYPHLIPRYPMCNEGTCVCIFE</sequence>
<evidence type="ECO:0000313" key="6">
    <source>
        <dbReference type="Proteomes" id="UP000002051"/>
    </source>
</evidence>
<evidence type="ECO:0000313" key="3">
    <source>
        <dbReference type="EMBL" id="AES69306.2"/>
    </source>
</evidence>
<keyword evidence="6" id="KW-1185">Reference proteome</keyword>
<accession>A0A0C3VD62</accession>
<evidence type="ECO:0000313" key="5">
    <source>
        <dbReference type="EnsemblPlants" id="AES69306"/>
    </source>
</evidence>
<protein>
    <submittedName>
        <fullName evidence="3">Nodule Cysteine-Rich (NCR) secreted peptide</fullName>
    </submittedName>
    <submittedName>
        <fullName evidence="4">Putative Late nodulin</fullName>
    </submittedName>
</protein>
<dbReference type="PaxDb" id="3880-AES69306"/>
<name>G7J1T4_MEDTR</name>
<dbReference type="Proteomes" id="UP000265566">
    <property type="component" value="Chromosome 3"/>
</dbReference>
<dbReference type="AlphaFoldDB" id="G7J1T4"/>
<feature type="domain" description="Late nodulin" evidence="2">
    <location>
        <begin position="1"/>
        <end position="53"/>
    </location>
</feature>
<dbReference type="GO" id="GO:0046872">
    <property type="term" value="F:metal ion binding"/>
    <property type="evidence" value="ECO:0007669"/>
    <property type="project" value="InterPro"/>
</dbReference>